<evidence type="ECO:0000256" key="10">
    <source>
        <dbReference type="SAM" id="Phobius"/>
    </source>
</evidence>
<dbReference type="Gene3D" id="3.30.1150.10">
    <property type="match status" value="1"/>
</dbReference>
<evidence type="ECO:0000313" key="12">
    <source>
        <dbReference type="EMBL" id="OGC39828.1"/>
    </source>
</evidence>
<dbReference type="GO" id="GO:0015031">
    <property type="term" value="P:protein transport"/>
    <property type="evidence" value="ECO:0007669"/>
    <property type="project" value="UniProtKB-KW"/>
</dbReference>
<dbReference type="GO" id="GO:0055085">
    <property type="term" value="P:transmembrane transport"/>
    <property type="evidence" value="ECO:0007669"/>
    <property type="project" value="InterPro"/>
</dbReference>
<keyword evidence="8 10" id="KW-1133">Transmembrane helix</keyword>
<comment type="subcellular location">
    <subcellularLocation>
        <location evidence="1">Cell inner membrane</location>
        <topology evidence="1">Single-pass membrane protein</topology>
        <orientation evidence="1">Periplasmic side</orientation>
    </subcellularLocation>
</comment>
<evidence type="ECO:0000256" key="1">
    <source>
        <dbReference type="ARBA" id="ARBA00004383"/>
    </source>
</evidence>
<gene>
    <name evidence="12" type="ORF">A2438_04825</name>
</gene>
<evidence type="ECO:0000256" key="7">
    <source>
        <dbReference type="ARBA" id="ARBA00022927"/>
    </source>
</evidence>
<keyword evidence="3" id="KW-0813">Transport</keyword>
<keyword evidence="9 10" id="KW-0472">Membrane</keyword>
<dbReference type="Proteomes" id="UP000179242">
    <property type="component" value="Unassembled WGS sequence"/>
</dbReference>
<dbReference type="AlphaFoldDB" id="A0A1F4U4D0"/>
<name>A0A1F4U4D0_UNCSA</name>
<comment type="similarity">
    <text evidence="2">Belongs to the TonB family.</text>
</comment>
<evidence type="ECO:0000256" key="3">
    <source>
        <dbReference type="ARBA" id="ARBA00022448"/>
    </source>
</evidence>
<evidence type="ECO:0000256" key="8">
    <source>
        <dbReference type="ARBA" id="ARBA00022989"/>
    </source>
</evidence>
<dbReference type="PANTHER" id="PTHR33446">
    <property type="entry name" value="PROTEIN TONB-RELATED"/>
    <property type="match status" value="1"/>
</dbReference>
<evidence type="ECO:0000256" key="5">
    <source>
        <dbReference type="ARBA" id="ARBA00022519"/>
    </source>
</evidence>
<dbReference type="InterPro" id="IPR051045">
    <property type="entry name" value="TonB-dependent_transducer"/>
</dbReference>
<comment type="caution">
    <text evidence="12">The sequence shown here is derived from an EMBL/GenBank/DDBJ whole genome shotgun (WGS) entry which is preliminary data.</text>
</comment>
<dbReference type="GO" id="GO:0098797">
    <property type="term" value="C:plasma membrane protein complex"/>
    <property type="evidence" value="ECO:0007669"/>
    <property type="project" value="TreeGrafter"/>
</dbReference>
<dbReference type="EMBL" id="MEUJ01000005">
    <property type="protein sequence ID" value="OGC39828.1"/>
    <property type="molecule type" value="Genomic_DNA"/>
</dbReference>
<dbReference type="PANTHER" id="PTHR33446:SF2">
    <property type="entry name" value="PROTEIN TONB"/>
    <property type="match status" value="1"/>
</dbReference>
<dbReference type="Pfam" id="PF03544">
    <property type="entry name" value="TonB_C"/>
    <property type="match status" value="1"/>
</dbReference>
<feature type="transmembrane region" description="Helical" evidence="10">
    <location>
        <begin position="6"/>
        <end position="25"/>
    </location>
</feature>
<keyword evidence="5" id="KW-0997">Cell inner membrane</keyword>
<evidence type="ECO:0000256" key="4">
    <source>
        <dbReference type="ARBA" id="ARBA00022475"/>
    </source>
</evidence>
<sequence>MQKTNVFFRIDVALFMVVILSLFAWQVKMAPVKSASNVYIGESVLVTPQVKTMVPAAPVAMTPVLPIMPPKVLSAVYPDYPSNTEAGNLILQALVNASGAVEQVKIKTGSGVETLDQSAITALYKWKFSPAMQGSASLASWYEVPVKFALK</sequence>
<dbReference type="SUPFAM" id="SSF74653">
    <property type="entry name" value="TolA/TonB C-terminal domain"/>
    <property type="match status" value="1"/>
</dbReference>
<protein>
    <recommendedName>
        <fullName evidence="11">TonB C-terminal domain-containing protein</fullName>
    </recommendedName>
</protein>
<dbReference type="InterPro" id="IPR006260">
    <property type="entry name" value="TonB/TolA_C"/>
</dbReference>
<proteinExistence type="inferred from homology"/>
<accession>A0A1F4U4D0</accession>
<organism evidence="12 13">
    <name type="scientific">candidate division WOR-1 bacterium RIFOXYC2_FULL_46_14</name>
    <dbReference type="NCBI Taxonomy" id="1802587"/>
    <lineage>
        <taxon>Bacteria</taxon>
        <taxon>Bacillati</taxon>
        <taxon>Saganbacteria</taxon>
    </lineage>
</organism>
<evidence type="ECO:0000313" key="13">
    <source>
        <dbReference type="Proteomes" id="UP000179242"/>
    </source>
</evidence>
<evidence type="ECO:0000256" key="9">
    <source>
        <dbReference type="ARBA" id="ARBA00023136"/>
    </source>
</evidence>
<keyword evidence="4" id="KW-1003">Cell membrane</keyword>
<evidence type="ECO:0000256" key="2">
    <source>
        <dbReference type="ARBA" id="ARBA00006555"/>
    </source>
</evidence>
<evidence type="ECO:0000256" key="6">
    <source>
        <dbReference type="ARBA" id="ARBA00022692"/>
    </source>
</evidence>
<dbReference type="NCBIfam" id="TIGR01352">
    <property type="entry name" value="tonB_Cterm"/>
    <property type="match status" value="1"/>
</dbReference>
<feature type="domain" description="TonB C-terminal" evidence="11">
    <location>
        <begin position="62"/>
        <end position="151"/>
    </location>
</feature>
<keyword evidence="6 10" id="KW-0812">Transmembrane</keyword>
<evidence type="ECO:0000259" key="11">
    <source>
        <dbReference type="PROSITE" id="PS52015"/>
    </source>
</evidence>
<reference evidence="12 13" key="1">
    <citation type="journal article" date="2016" name="Nat. Commun.">
        <title>Thousands of microbial genomes shed light on interconnected biogeochemical processes in an aquifer system.</title>
        <authorList>
            <person name="Anantharaman K."/>
            <person name="Brown C.T."/>
            <person name="Hug L.A."/>
            <person name="Sharon I."/>
            <person name="Castelle C.J."/>
            <person name="Probst A.J."/>
            <person name="Thomas B.C."/>
            <person name="Singh A."/>
            <person name="Wilkins M.J."/>
            <person name="Karaoz U."/>
            <person name="Brodie E.L."/>
            <person name="Williams K.H."/>
            <person name="Hubbard S.S."/>
            <person name="Banfield J.F."/>
        </authorList>
    </citation>
    <scope>NUCLEOTIDE SEQUENCE [LARGE SCALE GENOMIC DNA]</scope>
</reference>
<dbReference type="GO" id="GO:0031992">
    <property type="term" value="F:energy transducer activity"/>
    <property type="evidence" value="ECO:0007669"/>
    <property type="project" value="TreeGrafter"/>
</dbReference>
<keyword evidence="7" id="KW-0653">Protein transport</keyword>
<dbReference type="InterPro" id="IPR037682">
    <property type="entry name" value="TonB_C"/>
</dbReference>
<dbReference type="PROSITE" id="PS52015">
    <property type="entry name" value="TONB_CTD"/>
    <property type="match status" value="1"/>
</dbReference>